<evidence type="ECO:0000256" key="2">
    <source>
        <dbReference type="PROSITE-ProRule" id="PRU00703"/>
    </source>
</evidence>
<dbReference type="SMART" id="SM00116">
    <property type="entry name" value="CBS"/>
    <property type="match status" value="2"/>
</dbReference>
<dbReference type="PANTHER" id="PTHR43080">
    <property type="entry name" value="CBS DOMAIN-CONTAINING PROTEIN CBSX3, MITOCHONDRIAL"/>
    <property type="match status" value="1"/>
</dbReference>
<keyword evidence="1 2" id="KW-0129">CBS domain</keyword>
<gene>
    <name evidence="4" type="ORF">EOK75_05210</name>
</gene>
<feature type="domain" description="CBS" evidence="3">
    <location>
        <begin position="11"/>
        <end position="69"/>
    </location>
</feature>
<dbReference type="InterPro" id="IPR000644">
    <property type="entry name" value="CBS_dom"/>
</dbReference>
<accession>A0A4P8EEG9</accession>
<evidence type="ECO:0000259" key="3">
    <source>
        <dbReference type="PROSITE" id="PS51371"/>
    </source>
</evidence>
<dbReference type="EMBL" id="CP039964">
    <property type="protein sequence ID" value="QCO55226.1"/>
    <property type="molecule type" value="Genomic_DNA"/>
</dbReference>
<name>A0A4P8EEG9_9RHOB</name>
<evidence type="ECO:0000313" key="4">
    <source>
        <dbReference type="EMBL" id="QCO55226.1"/>
    </source>
</evidence>
<dbReference type="Pfam" id="PF00571">
    <property type="entry name" value="CBS"/>
    <property type="match status" value="2"/>
</dbReference>
<evidence type="ECO:0000313" key="5">
    <source>
        <dbReference type="Proteomes" id="UP000298631"/>
    </source>
</evidence>
<dbReference type="InterPro" id="IPR046342">
    <property type="entry name" value="CBS_dom_sf"/>
</dbReference>
<dbReference type="RefSeq" id="WP_137192917.1">
    <property type="nucleotide sequence ID" value="NZ_CP039964.1"/>
</dbReference>
<dbReference type="InterPro" id="IPR051257">
    <property type="entry name" value="Diverse_CBS-Domain"/>
</dbReference>
<organism evidence="4 5">
    <name type="scientific">Pseudorhodobacter turbinis</name>
    <dbReference type="NCBI Taxonomy" id="2500533"/>
    <lineage>
        <taxon>Bacteria</taxon>
        <taxon>Pseudomonadati</taxon>
        <taxon>Pseudomonadota</taxon>
        <taxon>Alphaproteobacteria</taxon>
        <taxon>Rhodobacterales</taxon>
        <taxon>Paracoccaceae</taxon>
        <taxon>Pseudorhodobacter</taxon>
    </lineage>
</organism>
<sequence length="131" mass="14286">MSAPETLRALVRTDTPLLTPEMPIRRAVAILLQEQATAAAVIDDSGILRGILSQKDCFRPALNAGYYQEWKGAVGDFMTPNAMTLSVSLDIISAAKAFLEHSYRLFPVVDGEEFVGMLGRSDVLAHFVEMG</sequence>
<dbReference type="Gene3D" id="3.10.580.10">
    <property type="entry name" value="CBS-domain"/>
    <property type="match status" value="1"/>
</dbReference>
<dbReference type="PANTHER" id="PTHR43080:SF26">
    <property type="entry name" value="REGULATORY PROTEIN"/>
    <property type="match status" value="1"/>
</dbReference>
<keyword evidence="5" id="KW-1185">Reference proteome</keyword>
<dbReference type="PROSITE" id="PS51371">
    <property type="entry name" value="CBS"/>
    <property type="match status" value="2"/>
</dbReference>
<proteinExistence type="predicted"/>
<dbReference type="AlphaFoldDB" id="A0A4P8EEG9"/>
<dbReference type="Proteomes" id="UP000298631">
    <property type="component" value="Chromosome"/>
</dbReference>
<dbReference type="OrthoDB" id="9783590at2"/>
<reference evidence="4 5" key="1">
    <citation type="submission" date="2019-05" db="EMBL/GenBank/DDBJ databases">
        <title>Pseudorhodobacter turbinis sp. nov., isolated from the gut of the Korean turban shell.</title>
        <authorList>
            <person name="Jeong Y.-S."/>
            <person name="Kang W.-R."/>
            <person name="Bae J.-W."/>
        </authorList>
    </citation>
    <scope>NUCLEOTIDE SEQUENCE [LARGE SCALE GENOMIC DNA]</scope>
    <source>
        <strain evidence="4 5">S12M18</strain>
    </source>
</reference>
<dbReference type="SUPFAM" id="SSF54631">
    <property type="entry name" value="CBS-domain pair"/>
    <property type="match status" value="1"/>
</dbReference>
<feature type="domain" description="CBS" evidence="3">
    <location>
        <begin position="78"/>
        <end position="131"/>
    </location>
</feature>
<dbReference type="KEGG" id="pseb:EOK75_05210"/>
<protein>
    <submittedName>
        <fullName evidence="4">CBS domain-containing protein</fullName>
    </submittedName>
</protein>
<evidence type="ECO:0000256" key="1">
    <source>
        <dbReference type="ARBA" id="ARBA00023122"/>
    </source>
</evidence>